<feature type="transmembrane region" description="Helical" evidence="1">
    <location>
        <begin position="16"/>
        <end position="36"/>
    </location>
</feature>
<keyword evidence="1" id="KW-0812">Transmembrane</keyword>
<proteinExistence type="predicted"/>
<dbReference type="RefSeq" id="WP_089247363.1">
    <property type="nucleotide sequence ID" value="NZ_FZOW01000008.1"/>
</dbReference>
<reference evidence="3" key="1">
    <citation type="submission" date="2017-06" db="EMBL/GenBank/DDBJ databases">
        <authorList>
            <person name="Varghese N."/>
            <person name="Submissions S."/>
        </authorList>
    </citation>
    <scope>NUCLEOTIDE SEQUENCE [LARGE SCALE GENOMIC DNA]</scope>
    <source>
        <strain evidence="3">JCM 23211</strain>
    </source>
</reference>
<keyword evidence="1" id="KW-0472">Membrane</keyword>
<sequence length="67" mass="7477">MRTGWSAASRETRIKLQWVSLVVGVALSIVAIYDISQGQHSTSVWIAIVCWPLVSVLSVVQLIRLRQ</sequence>
<keyword evidence="3" id="KW-1185">Reference proteome</keyword>
<evidence type="ECO:0000313" key="2">
    <source>
        <dbReference type="EMBL" id="SNS99740.1"/>
    </source>
</evidence>
<keyword evidence="1" id="KW-1133">Transmembrane helix</keyword>
<gene>
    <name evidence="2" type="ORF">SAMN05421642_1087</name>
</gene>
<accession>A0A239J1N9</accession>
<evidence type="ECO:0000313" key="3">
    <source>
        <dbReference type="Proteomes" id="UP000198327"/>
    </source>
</evidence>
<dbReference type="Proteomes" id="UP000198327">
    <property type="component" value="Unassembled WGS sequence"/>
</dbReference>
<dbReference type="AlphaFoldDB" id="A0A239J1N9"/>
<dbReference type="OrthoDB" id="4578541at2"/>
<organism evidence="2 3">
    <name type="scientific">Rhodococcoides kyotonense</name>
    <dbReference type="NCBI Taxonomy" id="398843"/>
    <lineage>
        <taxon>Bacteria</taxon>
        <taxon>Bacillati</taxon>
        <taxon>Actinomycetota</taxon>
        <taxon>Actinomycetes</taxon>
        <taxon>Mycobacteriales</taxon>
        <taxon>Nocardiaceae</taxon>
        <taxon>Rhodococcoides</taxon>
    </lineage>
</organism>
<protein>
    <submittedName>
        <fullName evidence="2">Uncharacterized protein</fullName>
    </submittedName>
</protein>
<evidence type="ECO:0000256" key="1">
    <source>
        <dbReference type="SAM" id="Phobius"/>
    </source>
</evidence>
<name>A0A239J1N9_9NOCA</name>
<dbReference type="EMBL" id="FZOW01000008">
    <property type="protein sequence ID" value="SNS99740.1"/>
    <property type="molecule type" value="Genomic_DNA"/>
</dbReference>
<feature type="transmembrane region" description="Helical" evidence="1">
    <location>
        <begin position="42"/>
        <end position="63"/>
    </location>
</feature>